<comment type="caution">
    <text evidence="13">The sequence shown here is derived from an EMBL/GenBank/DDBJ whole genome shotgun (WGS) entry which is preliminary data.</text>
</comment>
<feature type="domain" description="Flavodoxin-like" evidence="11">
    <location>
        <begin position="50"/>
        <end position="190"/>
    </location>
</feature>
<dbReference type="PRINTS" id="PR00369">
    <property type="entry name" value="FLAVODOXIN"/>
</dbReference>
<dbReference type="GO" id="GO:0019344">
    <property type="term" value="P:cysteine biosynthetic process"/>
    <property type="evidence" value="ECO:0007669"/>
    <property type="project" value="UniProtKB-KW"/>
</dbReference>
<name>A0A4R7S513_9BACT</name>
<gene>
    <name evidence="13" type="ORF">EI77_01904</name>
</gene>
<keyword evidence="14" id="KW-1185">Reference proteome</keyword>
<dbReference type="Proteomes" id="UP000295662">
    <property type="component" value="Unassembled WGS sequence"/>
</dbReference>
<comment type="cofactor">
    <cofactor evidence="1">
        <name>FMN</name>
        <dbReference type="ChEBI" id="CHEBI:58210"/>
    </cofactor>
</comment>
<dbReference type="OrthoDB" id="9789468at2"/>
<comment type="catalytic activity">
    <reaction evidence="10">
        <text>hydrogen sulfide + 3 NADP(+) + 3 H2O = sulfite + 3 NADPH + 4 H(+)</text>
        <dbReference type="Rhea" id="RHEA:13801"/>
        <dbReference type="ChEBI" id="CHEBI:15377"/>
        <dbReference type="ChEBI" id="CHEBI:15378"/>
        <dbReference type="ChEBI" id="CHEBI:17359"/>
        <dbReference type="ChEBI" id="CHEBI:29919"/>
        <dbReference type="ChEBI" id="CHEBI:57783"/>
        <dbReference type="ChEBI" id="CHEBI:58349"/>
        <dbReference type="EC" id="1.8.1.2"/>
    </reaction>
</comment>
<dbReference type="GO" id="GO:0005829">
    <property type="term" value="C:cytosol"/>
    <property type="evidence" value="ECO:0007669"/>
    <property type="project" value="TreeGrafter"/>
</dbReference>
<comment type="cofactor">
    <cofactor evidence="2">
        <name>FAD</name>
        <dbReference type="ChEBI" id="CHEBI:57692"/>
    </cofactor>
</comment>
<dbReference type="PANTHER" id="PTHR19384">
    <property type="entry name" value="NITRIC OXIDE SYNTHASE-RELATED"/>
    <property type="match status" value="1"/>
</dbReference>
<sequence>MNTVPIIPDSAPFSAEQRAWLNGFLAGLLNRGASSGPAPTGASASPQCPLLIAFGSQSGNAESLAKRLAREATGRGFAARAAGLDSLQPADLVREQNVLLITSTWGEGDMPDNAMSFWDSINQNGSSPALTGVKYSVLALGDKNYGDTFCLAGKKIDARLAELGAIRVVERVDCDVEFDDLAKTWSTSVLAALESTATLSLQASSNPIITTEIVEESGYSKKNPFQAQLIANLELNATGSAKDTRHIAFSLAGSGLDYEVGDALGVYVKNCAEVVDSIISAHGFDPHCEVPLPDIGTASLRDAMISHYDIRHLHGITPGNPGSVADFVTNLRKLQPRLYSIASSLKAHPEEVHLCVGAVRYEVHGIVHKGVASTFLAERLPLGETTGIFFHVAKHFRLPTDRTKPVIMVGPGTGIAPFRAFLEEREATGSPGKNWLFFGDQRRATDFLYHDQIIEWVQKGVLSRLDTAFSRDQEEKVYVQTRMLTAAAEFWQWLEEGAHFYVCGDAKRMAKDVDAALHEIIQTAGGNSAEEATAYIADMKKNKRYQRDVY</sequence>
<dbReference type="Gene3D" id="3.40.50.80">
    <property type="entry name" value="Nucleotide-binding domain of ferredoxin-NADP reductase (FNR) module"/>
    <property type="match status" value="1"/>
</dbReference>
<protein>
    <recommendedName>
        <fullName evidence="3">assimilatory sulfite reductase (NADPH)</fullName>
        <ecNumber evidence="3">1.8.1.2</ecNumber>
    </recommendedName>
</protein>
<dbReference type="SUPFAM" id="SSF52343">
    <property type="entry name" value="Ferredoxin reductase-like, C-terminal NADP-linked domain"/>
    <property type="match status" value="1"/>
</dbReference>
<dbReference type="PRINTS" id="PR00371">
    <property type="entry name" value="FPNCR"/>
</dbReference>
<dbReference type="Pfam" id="PF00667">
    <property type="entry name" value="FAD_binding_1"/>
    <property type="match status" value="2"/>
</dbReference>
<keyword evidence="6" id="KW-0274">FAD</keyword>
<evidence type="ECO:0000313" key="13">
    <source>
        <dbReference type="EMBL" id="TDU73434.1"/>
    </source>
</evidence>
<dbReference type="RefSeq" id="WP_133794962.1">
    <property type="nucleotide sequence ID" value="NZ_SOCA01000002.1"/>
</dbReference>
<dbReference type="PANTHER" id="PTHR19384:SF128">
    <property type="entry name" value="NADPH OXIDOREDUCTASE A"/>
    <property type="match status" value="1"/>
</dbReference>
<dbReference type="GO" id="GO:0004783">
    <property type="term" value="F:sulfite reductase (NADPH) activity"/>
    <property type="evidence" value="ECO:0007669"/>
    <property type="project" value="UniProtKB-EC"/>
</dbReference>
<evidence type="ECO:0000256" key="5">
    <source>
        <dbReference type="ARBA" id="ARBA00022643"/>
    </source>
</evidence>
<dbReference type="InterPro" id="IPR001433">
    <property type="entry name" value="OxRdtase_FAD/NAD-bd"/>
</dbReference>
<dbReference type="GO" id="GO:0050660">
    <property type="term" value="F:flavin adenine dinucleotide binding"/>
    <property type="evidence" value="ECO:0007669"/>
    <property type="project" value="TreeGrafter"/>
</dbReference>
<evidence type="ECO:0000256" key="4">
    <source>
        <dbReference type="ARBA" id="ARBA00022630"/>
    </source>
</evidence>
<feature type="domain" description="FAD-binding FR-type" evidence="12">
    <location>
        <begin position="222"/>
        <end position="399"/>
    </location>
</feature>
<dbReference type="PROSITE" id="PS51384">
    <property type="entry name" value="FAD_FR"/>
    <property type="match status" value="1"/>
</dbReference>
<dbReference type="AlphaFoldDB" id="A0A4R7S513"/>
<dbReference type="EC" id="1.8.1.2" evidence="3"/>
<keyword evidence="4" id="KW-0285">Flavoprotein</keyword>
<keyword evidence="9" id="KW-0198">Cysteine biosynthesis</keyword>
<dbReference type="GO" id="GO:0010181">
    <property type="term" value="F:FMN binding"/>
    <property type="evidence" value="ECO:0007669"/>
    <property type="project" value="InterPro"/>
</dbReference>
<dbReference type="InterPro" id="IPR023173">
    <property type="entry name" value="NADPH_Cyt_P450_Rdtase_alpha"/>
</dbReference>
<dbReference type="SUPFAM" id="SSF52218">
    <property type="entry name" value="Flavoproteins"/>
    <property type="match status" value="1"/>
</dbReference>
<accession>A0A4R7S513</accession>
<evidence type="ECO:0000256" key="7">
    <source>
        <dbReference type="ARBA" id="ARBA00022857"/>
    </source>
</evidence>
<evidence type="ECO:0000256" key="6">
    <source>
        <dbReference type="ARBA" id="ARBA00022827"/>
    </source>
</evidence>
<evidence type="ECO:0000256" key="8">
    <source>
        <dbReference type="ARBA" id="ARBA00023002"/>
    </source>
</evidence>
<dbReference type="Gene3D" id="1.20.990.10">
    <property type="entry name" value="NADPH-cytochrome p450 Reductase, Chain A, domain 3"/>
    <property type="match status" value="1"/>
</dbReference>
<dbReference type="Gene3D" id="3.40.50.360">
    <property type="match status" value="1"/>
</dbReference>
<dbReference type="Pfam" id="PF00258">
    <property type="entry name" value="Flavodoxin_1"/>
    <property type="match status" value="1"/>
</dbReference>
<evidence type="ECO:0000256" key="1">
    <source>
        <dbReference type="ARBA" id="ARBA00001917"/>
    </source>
</evidence>
<evidence type="ECO:0000256" key="10">
    <source>
        <dbReference type="ARBA" id="ARBA00052219"/>
    </source>
</evidence>
<dbReference type="PROSITE" id="PS50902">
    <property type="entry name" value="FLAVODOXIN_LIKE"/>
    <property type="match status" value="1"/>
</dbReference>
<organism evidence="13 14">
    <name type="scientific">Prosthecobacter fusiformis</name>
    <dbReference type="NCBI Taxonomy" id="48464"/>
    <lineage>
        <taxon>Bacteria</taxon>
        <taxon>Pseudomonadati</taxon>
        <taxon>Verrucomicrobiota</taxon>
        <taxon>Verrucomicrobiia</taxon>
        <taxon>Verrucomicrobiales</taxon>
        <taxon>Verrucomicrobiaceae</taxon>
        <taxon>Prosthecobacter</taxon>
    </lineage>
</organism>
<dbReference type="InterPro" id="IPR017927">
    <property type="entry name" value="FAD-bd_FR_type"/>
</dbReference>
<dbReference type="CDD" id="cd06199">
    <property type="entry name" value="SiR"/>
    <property type="match status" value="1"/>
</dbReference>
<evidence type="ECO:0000259" key="12">
    <source>
        <dbReference type="PROSITE" id="PS51384"/>
    </source>
</evidence>
<dbReference type="SUPFAM" id="SSF63380">
    <property type="entry name" value="Riboflavin synthase domain-like"/>
    <property type="match status" value="1"/>
</dbReference>
<evidence type="ECO:0000313" key="14">
    <source>
        <dbReference type="Proteomes" id="UP000295662"/>
    </source>
</evidence>
<evidence type="ECO:0000256" key="3">
    <source>
        <dbReference type="ARBA" id="ARBA00012604"/>
    </source>
</evidence>
<reference evidence="13 14" key="1">
    <citation type="submission" date="2019-03" db="EMBL/GenBank/DDBJ databases">
        <title>Genomic Encyclopedia of Archaeal and Bacterial Type Strains, Phase II (KMG-II): from individual species to whole genera.</title>
        <authorList>
            <person name="Goeker M."/>
        </authorList>
    </citation>
    <scope>NUCLEOTIDE SEQUENCE [LARGE SCALE GENOMIC DNA]</scope>
    <source>
        <strain evidence="13 14">ATCC 25309</strain>
    </source>
</reference>
<evidence type="ECO:0000259" key="11">
    <source>
        <dbReference type="PROSITE" id="PS50902"/>
    </source>
</evidence>
<evidence type="ECO:0000256" key="9">
    <source>
        <dbReference type="ARBA" id="ARBA00023192"/>
    </source>
</evidence>
<dbReference type="Gene3D" id="2.40.30.10">
    <property type="entry name" value="Translation factors"/>
    <property type="match status" value="1"/>
</dbReference>
<proteinExistence type="predicted"/>
<keyword evidence="7" id="KW-0521">NADP</keyword>
<keyword evidence="9" id="KW-0028">Amino-acid biosynthesis</keyword>
<keyword evidence="8" id="KW-0560">Oxidoreductase</keyword>
<dbReference type="Pfam" id="PF00175">
    <property type="entry name" value="NAD_binding_1"/>
    <property type="match status" value="1"/>
</dbReference>
<dbReference type="FunFam" id="3.40.50.80:FF:000001">
    <property type="entry name" value="NADPH--cytochrome P450 reductase 1"/>
    <property type="match status" value="1"/>
</dbReference>
<dbReference type="EMBL" id="SOCA01000002">
    <property type="protein sequence ID" value="TDU73434.1"/>
    <property type="molecule type" value="Genomic_DNA"/>
</dbReference>
<dbReference type="InterPro" id="IPR008254">
    <property type="entry name" value="Flavodoxin/NO_synth"/>
</dbReference>
<keyword evidence="5" id="KW-0288">FMN</keyword>
<evidence type="ECO:0000256" key="2">
    <source>
        <dbReference type="ARBA" id="ARBA00001974"/>
    </source>
</evidence>
<dbReference type="InterPro" id="IPR003097">
    <property type="entry name" value="CysJ-like_FAD-binding"/>
</dbReference>
<dbReference type="InterPro" id="IPR017938">
    <property type="entry name" value="Riboflavin_synthase-like_b-brl"/>
</dbReference>
<dbReference type="InterPro" id="IPR001709">
    <property type="entry name" value="Flavoprot_Pyr_Nucl_cyt_Rdtase"/>
</dbReference>
<dbReference type="InterPro" id="IPR039261">
    <property type="entry name" value="FNR_nucleotide-bd"/>
</dbReference>
<dbReference type="InterPro" id="IPR029039">
    <property type="entry name" value="Flavoprotein-like_sf"/>
</dbReference>
<dbReference type="InterPro" id="IPR001094">
    <property type="entry name" value="Flavdoxin-like"/>
</dbReference>